<proteinExistence type="predicted"/>
<organism evidence="2 3">
    <name type="scientific">Nonomuraea thailandensis</name>
    <dbReference type="NCBI Taxonomy" id="1188745"/>
    <lineage>
        <taxon>Bacteria</taxon>
        <taxon>Bacillati</taxon>
        <taxon>Actinomycetota</taxon>
        <taxon>Actinomycetes</taxon>
        <taxon>Streptosporangiales</taxon>
        <taxon>Streptosporangiaceae</taxon>
        <taxon>Nonomuraea</taxon>
    </lineage>
</organism>
<reference evidence="2" key="1">
    <citation type="submission" date="2022-06" db="EMBL/GenBank/DDBJ databases">
        <title>Sequencing the genomes of 1000 actinobacteria strains.</title>
        <authorList>
            <person name="Klenk H.-P."/>
        </authorList>
    </citation>
    <scope>NUCLEOTIDE SEQUENCE</scope>
    <source>
        <strain evidence="2">DSM 46694</strain>
    </source>
</reference>
<keyword evidence="3" id="KW-1185">Reference proteome</keyword>
<accession>A0A9X2GG93</accession>
<feature type="region of interest" description="Disordered" evidence="1">
    <location>
        <begin position="1"/>
        <end position="21"/>
    </location>
</feature>
<protein>
    <submittedName>
        <fullName evidence="2">Uncharacterized protein</fullName>
    </submittedName>
</protein>
<sequence>METSEVAFGRSVEPEAQPAPYLDPVDEPFHCVALLIQIQIMADRTTAAGARLLRLAA</sequence>
<comment type="caution">
    <text evidence="2">The sequence shown here is derived from an EMBL/GenBank/DDBJ whole genome shotgun (WGS) entry which is preliminary data.</text>
</comment>
<name>A0A9X2GG93_9ACTN</name>
<evidence type="ECO:0000313" key="3">
    <source>
        <dbReference type="Proteomes" id="UP001139648"/>
    </source>
</evidence>
<dbReference type="EMBL" id="JAMZEB010000002">
    <property type="protein sequence ID" value="MCP2356944.1"/>
    <property type="molecule type" value="Genomic_DNA"/>
</dbReference>
<evidence type="ECO:0000313" key="2">
    <source>
        <dbReference type="EMBL" id="MCP2356944.1"/>
    </source>
</evidence>
<gene>
    <name evidence="2" type="ORF">HD597_003964</name>
</gene>
<dbReference type="Proteomes" id="UP001139648">
    <property type="component" value="Unassembled WGS sequence"/>
</dbReference>
<dbReference type="AlphaFoldDB" id="A0A9X2GG93"/>
<evidence type="ECO:0000256" key="1">
    <source>
        <dbReference type="SAM" id="MobiDB-lite"/>
    </source>
</evidence>